<evidence type="ECO:0000313" key="6">
    <source>
        <dbReference type="Proteomes" id="UP000002020"/>
    </source>
</evidence>
<dbReference type="AlphaFoldDB" id="B3R0H8"/>
<dbReference type="FunFam" id="3.40.50.920:FF:000001">
    <property type="entry name" value="Pyruvate dehydrogenase E1 beta subunit"/>
    <property type="match status" value="1"/>
</dbReference>
<keyword evidence="6" id="KW-1185">Reference proteome</keyword>
<dbReference type="Proteomes" id="UP000002020">
    <property type="component" value="Chromosome"/>
</dbReference>
<keyword evidence="2 5" id="KW-0560">Oxidoreductase</keyword>
<keyword evidence="3" id="KW-0786">Thiamine pyrophosphate</keyword>
<dbReference type="EC" id="1.2.4.1" evidence="5"/>
<accession>B3R0H8</accession>
<dbReference type="InterPro" id="IPR029061">
    <property type="entry name" value="THDP-binding"/>
</dbReference>
<sequence>MALMNLLQSINNALDICLKNNPKTVVFGQDVAKLGGVFRVTAGLQDKYGKERVFDTPISESSIVGSSIGMSINGLIPIAEIQFDGFSYIGLQDLFSHAARMRNRTRGSRTVPMVLRIPVGGGIKALEHHSESLETIYGSIPGLKIVFPSTPYDAKGLLLAAVKDPDPVIYFEPKKIYRSGKQEVPEEYYEIPIGKAKIVKSGNDITVVAWGSIIREVESAIKLLEQENISVELIDLRTINPIDRETIIQSVKKTGRFLVAHEACKTYGPAGELITLVNEKAFEYLQTAPSRVTGHDIIFPLARGEKHQFLTPGRIVEAIKKVFYEV</sequence>
<dbReference type="Gene3D" id="3.40.50.920">
    <property type="match status" value="1"/>
</dbReference>
<evidence type="ECO:0000256" key="2">
    <source>
        <dbReference type="ARBA" id="ARBA00023002"/>
    </source>
</evidence>
<dbReference type="EMBL" id="CU469464">
    <property type="protein sequence ID" value="CAP18342.1"/>
    <property type="molecule type" value="Genomic_DNA"/>
</dbReference>
<protein>
    <submittedName>
        <fullName evidence="5">Thiamine pyrophosphate-dependent dehydrogenase, E1 component (Beta subunit, PdhB-like)</fullName>
        <ecNumber evidence="5">1.2.4.1</ecNumber>
    </submittedName>
</protein>
<dbReference type="Gene3D" id="3.40.50.970">
    <property type="match status" value="1"/>
</dbReference>
<dbReference type="GO" id="GO:0004739">
    <property type="term" value="F:pyruvate dehydrogenase (acetyl-transferring) activity"/>
    <property type="evidence" value="ECO:0007669"/>
    <property type="project" value="UniProtKB-EC"/>
</dbReference>
<dbReference type="SUPFAM" id="SSF52922">
    <property type="entry name" value="TK C-terminal domain-like"/>
    <property type="match status" value="1"/>
</dbReference>
<dbReference type="SUPFAM" id="SSF52518">
    <property type="entry name" value="Thiamin diphosphate-binding fold (THDP-binding)"/>
    <property type="match status" value="1"/>
</dbReference>
<dbReference type="PANTHER" id="PTHR43257">
    <property type="entry name" value="PYRUVATE DEHYDROGENASE E1 COMPONENT BETA SUBUNIT"/>
    <property type="match status" value="1"/>
</dbReference>
<dbReference type="FunFam" id="3.40.50.970:FF:000001">
    <property type="entry name" value="Pyruvate dehydrogenase E1 beta subunit"/>
    <property type="match status" value="1"/>
</dbReference>
<evidence type="ECO:0000313" key="5">
    <source>
        <dbReference type="EMBL" id="CAP18342.1"/>
    </source>
</evidence>
<proteinExistence type="predicted"/>
<evidence type="ECO:0000256" key="1">
    <source>
        <dbReference type="ARBA" id="ARBA00001964"/>
    </source>
</evidence>
<evidence type="ECO:0000256" key="3">
    <source>
        <dbReference type="ARBA" id="ARBA00023052"/>
    </source>
</evidence>
<dbReference type="eggNOG" id="COG0022">
    <property type="taxonomic scope" value="Bacteria"/>
</dbReference>
<evidence type="ECO:0000259" key="4">
    <source>
        <dbReference type="SMART" id="SM00861"/>
    </source>
</evidence>
<dbReference type="InterPro" id="IPR005475">
    <property type="entry name" value="Transketolase-like_Pyr-bd"/>
</dbReference>
<name>B3R0H8_PHYMT</name>
<dbReference type="InterPro" id="IPR033248">
    <property type="entry name" value="Transketolase_C"/>
</dbReference>
<reference evidence="5 6" key="1">
    <citation type="journal article" date="2008" name="BMC Genomics">
        <title>The linear chromosome of the plant-pathogenic mycoplasma 'Candidatus Phytoplasma mali'.</title>
        <authorList>
            <person name="Kube M."/>
            <person name="Schneider B."/>
            <person name="Kuhl H."/>
            <person name="Dandekar T."/>
            <person name="Heitmann K."/>
            <person name="Migdoll A.M."/>
            <person name="Reinhardt R."/>
            <person name="Seemueller E."/>
        </authorList>
    </citation>
    <scope>NUCLEOTIDE SEQUENCE [LARGE SCALE GENOMIC DNA]</scope>
    <source>
        <strain evidence="5 6">AT</strain>
    </source>
</reference>
<dbReference type="STRING" id="37692.ATP_00155"/>
<comment type="cofactor">
    <cofactor evidence="1">
        <name>thiamine diphosphate</name>
        <dbReference type="ChEBI" id="CHEBI:58937"/>
    </cofactor>
</comment>
<feature type="domain" description="Transketolase-like pyrimidine-binding" evidence="4">
    <location>
        <begin position="4"/>
        <end position="179"/>
    </location>
</feature>
<dbReference type="SMART" id="SM00861">
    <property type="entry name" value="Transket_pyr"/>
    <property type="match status" value="1"/>
</dbReference>
<dbReference type="KEGG" id="pml:ATP_00155"/>
<dbReference type="CDD" id="cd07036">
    <property type="entry name" value="TPP_PYR_E1-PDHc-beta_like"/>
    <property type="match status" value="1"/>
</dbReference>
<organism evidence="6">
    <name type="scientific">Phytoplasma mali (strain AT)</name>
    <dbReference type="NCBI Taxonomy" id="482235"/>
    <lineage>
        <taxon>Bacteria</taxon>
        <taxon>Bacillati</taxon>
        <taxon>Mycoplasmatota</taxon>
        <taxon>Mollicutes</taxon>
        <taxon>Acholeplasmatales</taxon>
        <taxon>Acholeplasmataceae</taxon>
        <taxon>Candidatus Phytoplasma</taxon>
        <taxon>16SrX (Apple proliferation group)</taxon>
    </lineage>
</organism>
<dbReference type="HOGENOM" id="CLU_012907_1_0_14"/>
<dbReference type="Pfam" id="PF02779">
    <property type="entry name" value="Transket_pyr"/>
    <property type="match status" value="1"/>
</dbReference>
<dbReference type="Pfam" id="PF02780">
    <property type="entry name" value="Transketolase_C"/>
    <property type="match status" value="1"/>
</dbReference>
<dbReference type="InterPro" id="IPR009014">
    <property type="entry name" value="Transketo_C/PFOR_II"/>
</dbReference>
<gene>
    <name evidence="5" type="primary">acoB</name>
    <name evidence="5" type="ordered locus">ATP_00155</name>
</gene>
<dbReference type="PANTHER" id="PTHR43257:SF2">
    <property type="entry name" value="PYRUVATE DEHYDROGENASE E1 COMPONENT SUBUNIT BETA"/>
    <property type="match status" value="1"/>
</dbReference>